<organism evidence="2 3">
    <name type="scientific">Thalictrum thalictroides</name>
    <name type="common">Rue-anemone</name>
    <name type="synonym">Anemone thalictroides</name>
    <dbReference type="NCBI Taxonomy" id="46969"/>
    <lineage>
        <taxon>Eukaryota</taxon>
        <taxon>Viridiplantae</taxon>
        <taxon>Streptophyta</taxon>
        <taxon>Embryophyta</taxon>
        <taxon>Tracheophyta</taxon>
        <taxon>Spermatophyta</taxon>
        <taxon>Magnoliopsida</taxon>
        <taxon>Ranunculales</taxon>
        <taxon>Ranunculaceae</taxon>
        <taxon>Thalictroideae</taxon>
        <taxon>Thalictrum</taxon>
    </lineage>
</organism>
<dbReference type="Proteomes" id="UP000554482">
    <property type="component" value="Unassembled WGS sequence"/>
</dbReference>
<feature type="compositionally biased region" description="Basic and acidic residues" evidence="1">
    <location>
        <begin position="72"/>
        <end position="91"/>
    </location>
</feature>
<dbReference type="EMBL" id="JABWDY010029466">
    <property type="protein sequence ID" value="KAF5186324.1"/>
    <property type="molecule type" value="Genomic_DNA"/>
</dbReference>
<gene>
    <name evidence="2" type="ORF">FRX31_024089</name>
</gene>
<evidence type="ECO:0000313" key="3">
    <source>
        <dbReference type="Proteomes" id="UP000554482"/>
    </source>
</evidence>
<comment type="caution">
    <text evidence="2">The sequence shown here is derived from an EMBL/GenBank/DDBJ whole genome shotgun (WGS) entry which is preliminary data.</text>
</comment>
<accession>A0A7J6VMJ9</accession>
<evidence type="ECO:0000256" key="1">
    <source>
        <dbReference type="SAM" id="MobiDB-lite"/>
    </source>
</evidence>
<feature type="compositionally biased region" description="Acidic residues" evidence="1">
    <location>
        <begin position="92"/>
        <end position="108"/>
    </location>
</feature>
<reference evidence="2 3" key="1">
    <citation type="submission" date="2020-06" db="EMBL/GenBank/DDBJ databases">
        <title>Transcriptomic and genomic resources for Thalictrum thalictroides and T. hernandezii: Facilitating candidate gene discovery in an emerging model plant lineage.</title>
        <authorList>
            <person name="Arias T."/>
            <person name="Riano-Pachon D.M."/>
            <person name="Di Stilio V.S."/>
        </authorList>
    </citation>
    <scope>NUCLEOTIDE SEQUENCE [LARGE SCALE GENOMIC DNA]</scope>
    <source>
        <strain evidence="3">cv. WT478/WT964</strain>
        <tissue evidence="2">Leaves</tissue>
    </source>
</reference>
<evidence type="ECO:0000313" key="2">
    <source>
        <dbReference type="EMBL" id="KAF5186324.1"/>
    </source>
</evidence>
<name>A0A7J6VMJ9_THATH</name>
<feature type="region of interest" description="Disordered" evidence="1">
    <location>
        <begin position="62"/>
        <end position="127"/>
    </location>
</feature>
<feature type="compositionally biased region" description="Polar residues" evidence="1">
    <location>
        <begin position="110"/>
        <end position="127"/>
    </location>
</feature>
<keyword evidence="3" id="KW-1185">Reference proteome</keyword>
<sequence length="127" mass="14461">MVNSRFSTQLPRRVLARSEGKSFQIDWIRQAKRGEDIELVERSSTGVFSAKIFLDGGRRGIFASKVDDGDEQTNKKEVGDSQENKEDAVETKEDEQDDDRDDQEDESEGQTKTMKKNSTNKENTVLQ</sequence>
<protein>
    <submittedName>
        <fullName evidence="2">Uncharacterized protein</fullName>
    </submittedName>
</protein>
<dbReference type="AlphaFoldDB" id="A0A7J6VMJ9"/>
<proteinExistence type="predicted"/>